<gene>
    <name evidence="1" type="ORF">SAMIE_1008730</name>
</gene>
<reference evidence="1 2" key="1">
    <citation type="submission" date="2018-05" db="EMBL/GenBank/DDBJ databases">
        <title>Complete Genome Sequence of the Nonylphenol-Degrading Bacterium Sphingobium amiense DSM 16289T.</title>
        <authorList>
            <person name="Ootsuka M."/>
            <person name="Nishizawa T."/>
            <person name="Ohta H."/>
        </authorList>
    </citation>
    <scope>NUCLEOTIDE SEQUENCE [LARGE SCALE GENOMIC DNA]</scope>
    <source>
        <strain evidence="1 2">DSM 16289</strain>
    </source>
</reference>
<evidence type="ECO:0000313" key="2">
    <source>
        <dbReference type="Proteomes" id="UP000279959"/>
    </source>
</evidence>
<name>A0A494WAB6_9SPHN</name>
<protein>
    <recommendedName>
        <fullName evidence="3">Phosphodiesterase</fullName>
    </recommendedName>
</protein>
<accession>A0A494WAB6</accession>
<dbReference type="SUPFAM" id="SSF51695">
    <property type="entry name" value="PLC-like phosphodiesterases"/>
    <property type="match status" value="1"/>
</dbReference>
<dbReference type="EMBL" id="AP018664">
    <property type="protein sequence ID" value="BBD97372.1"/>
    <property type="molecule type" value="Genomic_DNA"/>
</dbReference>
<dbReference type="Gene3D" id="3.20.20.190">
    <property type="entry name" value="Phosphatidylinositol (PI) phosphodiesterase"/>
    <property type="match status" value="1"/>
</dbReference>
<dbReference type="RefSeq" id="WP_066702269.1">
    <property type="nucleotide sequence ID" value="NZ_AP018664.1"/>
</dbReference>
<evidence type="ECO:0008006" key="3">
    <source>
        <dbReference type="Google" id="ProtNLM"/>
    </source>
</evidence>
<dbReference type="InterPro" id="IPR017946">
    <property type="entry name" value="PLC-like_Pdiesterase_TIM-brl"/>
</dbReference>
<organism evidence="1 2">
    <name type="scientific">Sphingobium amiense</name>
    <dbReference type="NCBI Taxonomy" id="135719"/>
    <lineage>
        <taxon>Bacteria</taxon>
        <taxon>Pseudomonadati</taxon>
        <taxon>Pseudomonadota</taxon>
        <taxon>Alphaproteobacteria</taxon>
        <taxon>Sphingomonadales</taxon>
        <taxon>Sphingomonadaceae</taxon>
        <taxon>Sphingobium</taxon>
    </lineage>
</organism>
<proteinExistence type="predicted"/>
<evidence type="ECO:0000313" key="1">
    <source>
        <dbReference type="EMBL" id="BBD97372.1"/>
    </source>
</evidence>
<dbReference type="Proteomes" id="UP000279959">
    <property type="component" value="Chromosome"/>
</dbReference>
<dbReference type="KEGG" id="sami:SAMIE_1008730"/>
<keyword evidence="2" id="KW-1185">Reference proteome</keyword>
<dbReference type="GO" id="GO:0006629">
    <property type="term" value="P:lipid metabolic process"/>
    <property type="evidence" value="ECO:0007669"/>
    <property type="project" value="InterPro"/>
</dbReference>
<sequence>MNYLAHRGFWRTPDEKNSETAIRRAFEYGFGIETDVRDCDGRLVISHDPPKTDAMDFASFLGIYLSYPDRTKLALNVKADGMQGAMKTMLDQAGVTNYVVFDMSVPDLLGYRKAAMPFYVRRSEFEGPSPLDADAAGVWLDSFERPFADGALLAEAGTATSGDIALVSPELHRRPHLEAWAYWRGVEKDYAERFWLCTDFPDEAQAFFAIGG</sequence>
<dbReference type="GO" id="GO:0008081">
    <property type="term" value="F:phosphoric diester hydrolase activity"/>
    <property type="evidence" value="ECO:0007669"/>
    <property type="project" value="InterPro"/>
</dbReference>
<dbReference type="AlphaFoldDB" id="A0A494WAB6"/>